<feature type="region of interest" description="Disordered" evidence="1">
    <location>
        <begin position="27"/>
        <end position="126"/>
    </location>
</feature>
<sequence>MSAAPLHRILLAFCALALLSVGLVAPAWAQDPPRDRSERGRGQERQETPRQESRARGQDSLADSVRRFERARGDRVLSAERMQADGRDVNRIKAMDERGRVRAYVDDPQGRGGQPPRRERSRDGDD</sequence>
<dbReference type="Proteomes" id="UP000294796">
    <property type="component" value="Unassembled WGS sequence"/>
</dbReference>
<dbReference type="AlphaFoldDB" id="A0A4R5TSD0"/>
<accession>A0A4R5TSD0</accession>
<evidence type="ECO:0000256" key="1">
    <source>
        <dbReference type="SAM" id="MobiDB-lite"/>
    </source>
</evidence>
<dbReference type="RefSeq" id="WP_133321681.1">
    <property type="nucleotide sequence ID" value="NZ_SMTF01000005.1"/>
</dbReference>
<keyword evidence="4" id="KW-1185">Reference proteome</keyword>
<evidence type="ECO:0008006" key="5">
    <source>
        <dbReference type="Google" id="ProtNLM"/>
    </source>
</evidence>
<proteinExistence type="predicted"/>
<keyword evidence="2" id="KW-0732">Signal</keyword>
<gene>
    <name evidence="3" type="ORF">E2F46_08665</name>
</gene>
<evidence type="ECO:0000313" key="3">
    <source>
        <dbReference type="EMBL" id="TDK24348.1"/>
    </source>
</evidence>
<organism evidence="3 4">
    <name type="scientific">Luteimonas aestuarii</name>
    <dbReference type="NCBI Taxonomy" id="453837"/>
    <lineage>
        <taxon>Bacteria</taxon>
        <taxon>Pseudomonadati</taxon>
        <taxon>Pseudomonadota</taxon>
        <taxon>Gammaproteobacteria</taxon>
        <taxon>Lysobacterales</taxon>
        <taxon>Lysobacteraceae</taxon>
        <taxon>Luteimonas</taxon>
    </lineage>
</organism>
<feature type="compositionally biased region" description="Basic and acidic residues" evidence="1">
    <location>
        <begin position="116"/>
        <end position="126"/>
    </location>
</feature>
<feature type="chain" id="PRO_5020384050" description="PepSY domain-containing protein" evidence="2">
    <location>
        <begin position="30"/>
        <end position="126"/>
    </location>
</feature>
<protein>
    <recommendedName>
        <fullName evidence="5">PepSY domain-containing protein</fullName>
    </recommendedName>
</protein>
<feature type="compositionally biased region" description="Basic and acidic residues" evidence="1">
    <location>
        <begin position="64"/>
        <end position="109"/>
    </location>
</feature>
<feature type="compositionally biased region" description="Basic and acidic residues" evidence="1">
    <location>
        <begin position="32"/>
        <end position="57"/>
    </location>
</feature>
<reference evidence="3 4" key="1">
    <citation type="submission" date="2019-03" db="EMBL/GenBank/DDBJ databases">
        <title>Luteimonas zhaokaii sp.nov., isolated from the rectal contents of Plateau pika in Yushu, Qinghai Province, China.</title>
        <authorList>
            <person name="Zhang G."/>
        </authorList>
    </citation>
    <scope>NUCLEOTIDE SEQUENCE [LARGE SCALE GENOMIC DNA]</scope>
    <source>
        <strain evidence="3 4">B9</strain>
    </source>
</reference>
<evidence type="ECO:0000313" key="4">
    <source>
        <dbReference type="Proteomes" id="UP000294796"/>
    </source>
</evidence>
<dbReference type="EMBL" id="SMTF01000005">
    <property type="protein sequence ID" value="TDK24348.1"/>
    <property type="molecule type" value="Genomic_DNA"/>
</dbReference>
<evidence type="ECO:0000256" key="2">
    <source>
        <dbReference type="SAM" id="SignalP"/>
    </source>
</evidence>
<comment type="caution">
    <text evidence="3">The sequence shown here is derived from an EMBL/GenBank/DDBJ whole genome shotgun (WGS) entry which is preliminary data.</text>
</comment>
<name>A0A4R5TSD0_9GAMM</name>
<feature type="signal peptide" evidence="2">
    <location>
        <begin position="1"/>
        <end position="29"/>
    </location>
</feature>
<dbReference type="OrthoDB" id="5966765at2"/>